<keyword evidence="2" id="KW-0472">Membrane</keyword>
<evidence type="ECO:0000256" key="2">
    <source>
        <dbReference type="SAM" id="Phobius"/>
    </source>
</evidence>
<keyword evidence="4" id="KW-1185">Reference proteome</keyword>
<feature type="transmembrane region" description="Helical" evidence="2">
    <location>
        <begin position="36"/>
        <end position="60"/>
    </location>
</feature>
<proteinExistence type="predicted"/>
<gene>
    <name evidence="3" type="ORF">BJY26_001580</name>
</gene>
<dbReference type="RefSeq" id="WP_179427133.1">
    <property type="nucleotide sequence ID" value="NZ_JACBZP010000001.1"/>
</dbReference>
<evidence type="ECO:0000313" key="3">
    <source>
        <dbReference type="EMBL" id="NYI67274.1"/>
    </source>
</evidence>
<sequence>MLISGLIVGAILGFAVRSVAIDSSTIYGALGVSPWIVVGVLVIGVGLGGGALMGIGASLAGGCTVGNGLAAKLTITPHRNRPVAPGDPASVPAPRTAAHR</sequence>
<dbReference type="Proteomes" id="UP000539111">
    <property type="component" value="Unassembled WGS sequence"/>
</dbReference>
<evidence type="ECO:0000256" key="1">
    <source>
        <dbReference type="SAM" id="MobiDB-lite"/>
    </source>
</evidence>
<accession>A0A7Z0AA86</accession>
<organism evidence="3 4">
    <name type="scientific">Spelaeicoccus albus</name>
    <dbReference type="NCBI Taxonomy" id="1280376"/>
    <lineage>
        <taxon>Bacteria</taxon>
        <taxon>Bacillati</taxon>
        <taxon>Actinomycetota</taxon>
        <taxon>Actinomycetes</taxon>
        <taxon>Micrococcales</taxon>
        <taxon>Brevibacteriaceae</taxon>
        <taxon>Spelaeicoccus</taxon>
    </lineage>
</organism>
<evidence type="ECO:0000313" key="4">
    <source>
        <dbReference type="Proteomes" id="UP000539111"/>
    </source>
</evidence>
<reference evidence="3 4" key="1">
    <citation type="submission" date="2020-07" db="EMBL/GenBank/DDBJ databases">
        <title>Sequencing the genomes of 1000 actinobacteria strains.</title>
        <authorList>
            <person name="Klenk H.-P."/>
        </authorList>
    </citation>
    <scope>NUCLEOTIDE SEQUENCE [LARGE SCALE GENOMIC DNA]</scope>
    <source>
        <strain evidence="3 4">DSM 26341</strain>
    </source>
</reference>
<comment type="caution">
    <text evidence="3">The sequence shown here is derived from an EMBL/GenBank/DDBJ whole genome shotgun (WGS) entry which is preliminary data.</text>
</comment>
<keyword evidence="2" id="KW-1133">Transmembrane helix</keyword>
<name>A0A7Z0AA86_9MICO</name>
<feature type="region of interest" description="Disordered" evidence="1">
    <location>
        <begin position="78"/>
        <end position="100"/>
    </location>
</feature>
<dbReference type="EMBL" id="JACBZP010000001">
    <property type="protein sequence ID" value="NYI67274.1"/>
    <property type="molecule type" value="Genomic_DNA"/>
</dbReference>
<dbReference type="AlphaFoldDB" id="A0A7Z0AA86"/>
<protein>
    <submittedName>
        <fullName evidence="3">Putative membrane protein YedE/YeeE</fullName>
    </submittedName>
</protein>
<keyword evidence="2" id="KW-0812">Transmembrane</keyword>